<evidence type="ECO:0000313" key="2">
    <source>
        <dbReference type="EMBL" id="GAA5138673.1"/>
    </source>
</evidence>
<comment type="caution">
    <text evidence="2">The sequence shown here is derived from an EMBL/GenBank/DDBJ whole genome shotgun (WGS) entry which is preliminary data.</text>
</comment>
<sequence length="106" mass="13010">MTNLFPAFATVRVRFHKQVQKDLDQILEKYSEVSEELAEDFFGEFQMGLFKIAENPRFFHFDACGLRRCNFDRFPYHLIYDVREDYVRVWVVRHNRRNPNWGLKRF</sequence>
<dbReference type="EMBL" id="BAABIA010000003">
    <property type="protein sequence ID" value="GAA5138673.1"/>
    <property type="molecule type" value="Genomic_DNA"/>
</dbReference>
<proteinExistence type="predicted"/>
<dbReference type="InterPro" id="IPR035093">
    <property type="entry name" value="RelE/ParE_toxin_dom_sf"/>
</dbReference>
<dbReference type="Gene3D" id="3.30.2310.20">
    <property type="entry name" value="RelE-like"/>
    <property type="match status" value="1"/>
</dbReference>
<gene>
    <name evidence="2" type="ORF">GCM10023213_17980</name>
</gene>
<evidence type="ECO:0000313" key="3">
    <source>
        <dbReference type="Proteomes" id="UP001499852"/>
    </source>
</evidence>
<keyword evidence="3" id="KW-1185">Reference proteome</keyword>
<dbReference type="SUPFAM" id="SSF143011">
    <property type="entry name" value="RelE-like"/>
    <property type="match status" value="1"/>
</dbReference>
<accession>A0ABP9P228</accession>
<evidence type="ECO:0000256" key="1">
    <source>
        <dbReference type="ARBA" id="ARBA00022649"/>
    </source>
</evidence>
<dbReference type="Pfam" id="PF05016">
    <property type="entry name" value="ParE_toxin"/>
    <property type="match status" value="1"/>
</dbReference>
<dbReference type="InterPro" id="IPR007712">
    <property type="entry name" value="RelE/ParE_toxin"/>
</dbReference>
<organism evidence="2 3">
    <name type="scientific">Prosthecobacter algae</name>
    <dbReference type="NCBI Taxonomy" id="1144682"/>
    <lineage>
        <taxon>Bacteria</taxon>
        <taxon>Pseudomonadati</taxon>
        <taxon>Verrucomicrobiota</taxon>
        <taxon>Verrucomicrobiia</taxon>
        <taxon>Verrucomicrobiales</taxon>
        <taxon>Verrucomicrobiaceae</taxon>
        <taxon>Prosthecobacter</taxon>
    </lineage>
</organism>
<reference evidence="3" key="1">
    <citation type="journal article" date="2019" name="Int. J. Syst. Evol. Microbiol.">
        <title>The Global Catalogue of Microorganisms (GCM) 10K type strain sequencing project: providing services to taxonomists for standard genome sequencing and annotation.</title>
        <authorList>
            <consortium name="The Broad Institute Genomics Platform"/>
            <consortium name="The Broad Institute Genome Sequencing Center for Infectious Disease"/>
            <person name="Wu L."/>
            <person name="Ma J."/>
        </authorList>
    </citation>
    <scope>NUCLEOTIDE SEQUENCE [LARGE SCALE GENOMIC DNA]</scope>
    <source>
        <strain evidence="3">JCM 18053</strain>
    </source>
</reference>
<protein>
    <recommendedName>
        <fullName evidence="4">Plasmid stabilization system protein ParE</fullName>
    </recommendedName>
</protein>
<evidence type="ECO:0008006" key="4">
    <source>
        <dbReference type="Google" id="ProtNLM"/>
    </source>
</evidence>
<dbReference type="Proteomes" id="UP001499852">
    <property type="component" value="Unassembled WGS sequence"/>
</dbReference>
<name>A0ABP9P228_9BACT</name>
<keyword evidence="1" id="KW-1277">Toxin-antitoxin system</keyword>